<evidence type="ECO:0000256" key="5">
    <source>
        <dbReference type="ARBA" id="ARBA00012483"/>
    </source>
</evidence>
<comment type="subcellular location">
    <subcellularLocation>
        <location evidence="3">Chromosome</location>
        <location evidence="3">Telomere</location>
    </subcellularLocation>
    <subcellularLocation>
        <location evidence="2 17">Nucleus</location>
    </subcellularLocation>
</comment>
<evidence type="ECO:0000256" key="13">
    <source>
        <dbReference type="ARBA" id="ARBA00022895"/>
    </source>
</evidence>
<dbReference type="InterPro" id="IPR036388">
    <property type="entry name" value="WH-like_DNA-bd_sf"/>
</dbReference>
<dbReference type="GO" id="GO:0008270">
    <property type="term" value="F:zinc ion binding"/>
    <property type="evidence" value="ECO:0007669"/>
    <property type="project" value="UniProtKB-KW"/>
</dbReference>
<evidence type="ECO:0000256" key="16">
    <source>
        <dbReference type="ARBA" id="ARBA00023242"/>
    </source>
</evidence>
<dbReference type="Pfam" id="PF07574">
    <property type="entry name" value="SMC_Nse1"/>
    <property type="match status" value="1"/>
</dbReference>
<evidence type="ECO:0000256" key="6">
    <source>
        <dbReference type="ARBA" id="ARBA00019422"/>
    </source>
</evidence>
<evidence type="ECO:0000256" key="4">
    <source>
        <dbReference type="ARBA" id="ARBA00010258"/>
    </source>
</evidence>
<dbReference type="Gene3D" id="3.90.1150.220">
    <property type="match status" value="1"/>
</dbReference>
<protein>
    <recommendedName>
        <fullName evidence="6 17">Non-structural maintenance of chromosomes element 1 homolog</fullName>
        <ecNumber evidence="5 17">2.3.2.27</ecNumber>
    </recommendedName>
</protein>
<dbReference type="GO" id="GO:0000724">
    <property type="term" value="P:double-strand break repair via homologous recombination"/>
    <property type="evidence" value="ECO:0007669"/>
    <property type="project" value="TreeGrafter"/>
</dbReference>
<dbReference type="GO" id="GO:0005634">
    <property type="term" value="C:nucleus"/>
    <property type="evidence" value="ECO:0007669"/>
    <property type="project" value="UniProtKB-SubCell"/>
</dbReference>
<sequence>MVYNNKHKIVLQTIMHKGALSENDEKELIMKLFDHSNITRIISEINAKLQPLCMTIKCTNCEITGQLYWIFASIVQDKTASFDSEFTQAELALLRNVYSEIVTSDNNCVSSTWCLNLCSSLNLKLSNANAEQFLHEMINRKWLFCKNGKYYVGVRSIAELCQYFKNTYEDSLWTCTLCKQILFYGEKCDKCDTTTHIYCLKDYTKTHSGLGCPNCHYSVSEPDNSNNTNNSTMDLDTDIEMAEPAKSNQERKLRRKCKD</sequence>
<comment type="similarity">
    <text evidence="4 17">Belongs to the NSE1 family.</text>
</comment>
<keyword evidence="9 17" id="KW-0227">DNA damage</keyword>
<dbReference type="EC" id="2.3.2.27" evidence="5 17"/>
<keyword evidence="13" id="KW-0158">Chromosome</keyword>
<dbReference type="Proteomes" id="UP000279307">
    <property type="component" value="Chromosome 10"/>
</dbReference>
<comment type="subunit">
    <text evidence="17">Component of the Smc5-Smc6 complex.</text>
</comment>
<comment type="caution">
    <text evidence="20">The sequence shown here is derived from an EMBL/GenBank/DDBJ whole genome shotgun (WGS) entry which is preliminary data.</text>
</comment>
<name>A0A3L8DA19_OOCBI</name>
<keyword evidence="11 17" id="KW-0833">Ubl conjugation pathway</keyword>
<feature type="domain" description="Non-structural maintenance of chromosomes element 1 RING C4HC3-type" evidence="19">
    <location>
        <begin position="175"/>
        <end position="215"/>
    </location>
</feature>
<gene>
    <name evidence="20" type="ORF">DMN91_009560</name>
</gene>
<keyword evidence="16 17" id="KW-0539">Nucleus</keyword>
<evidence type="ECO:0000256" key="10">
    <source>
        <dbReference type="ARBA" id="ARBA00022771"/>
    </source>
</evidence>
<keyword evidence="14 17" id="KW-0233">DNA recombination</keyword>
<dbReference type="OrthoDB" id="185455at2759"/>
<dbReference type="FunFam" id="1.10.10.10:FF:000270">
    <property type="entry name" value="Non-structural maintenance of chromosomes element 1 homolog"/>
    <property type="match status" value="1"/>
</dbReference>
<evidence type="ECO:0000256" key="9">
    <source>
        <dbReference type="ARBA" id="ARBA00022763"/>
    </source>
</evidence>
<dbReference type="GO" id="GO:0030915">
    <property type="term" value="C:Smc5-Smc6 complex"/>
    <property type="evidence" value="ECO:0007669"/>
    <property type="project" value="UniProtKB-UniRule"/>
</dbReference>
<keyword evidence="13" id="KW-0779">Telomere</keyword>
<proteinExistence type="inferred from homology"/>
<keyword evidence="7 17" id="KW-0808">Transferase</keyword>
<comment type="catalytic activity">
    <reaction evidence="1 17">
        <text>S-ubiquitinyl-[E2 ubiquitin-conjugating enzyme]-L-cysteine + [acceptor protein]-L-lysine = [E2 ubiquitin-conjugating enzyme]-L-cysteine + N(6)-ubiquitinyl-[acceptor protein]-L-lysine.</text>
        <dbReference type="EC" id="2.3.2.27"/>
    </reaction>
</comment>
<dbReference type="GO" id="GO:0061630">
    <property type="term" value="F:ubiquitin protein ligase activity"/>
    <property type="evidence" value="ECO:0007669"/>
    <property type="project" value="UniProtKB-EC"/>
</dbReference>
<evidence type="ECO:0000256" key="18">
    <source>
        <dbReference type="SAM" id="MobiDB-lite"/>
    </source>
</evidence>
<accession>A0A3L8DA19</accession>
<evidence type="ECO:0000256" key="1">
    <source>
        <dbReference type="ARBA" id="ARBA00000900"/>
    </source>
</evidence>
<evidence type="ECO:0000256" key="2">
    <source>
        <dbReference type="ARBA" id="ARBA00004123"/>
    </source>
</evidence>
<evidence type="ECO:0000256" key="14">
    <source>
        <dbReference type="ARBA" id="ARBA00023172"/>
    </source>
</evidence>
<keyword evidence="15 17" id="KW-0234">DNA repair</keyword>
<dbReference type="AlphaFoldDB" id="A0A3L8DA19"/>
<evidence type="ECO:0000256" key="12">
    <source>
        <dbReference type="ARBA" id="ARBA00022833"/>
    </source>
</evidence>
<keyword evidence="10 17" id="KW-0863">Zinc-finger</keyword>
<evidence type="ECO:0000256" key="7">
    <source>
        <dbReference type="ARBA" id="ARBA00022679"/>
    </source>
</evidence>
<evidence type="ECO:0000256" key="15">
    <source>
        <dbReference type="ARBA" id="ARBA00023204"/>
    </source>
</evidence>
<dbReference type="InterPro" id="IPR011513">
    <property type="entry name" value="Nse1"/>
</dbReference>
<dbReference type="Gene3D" id="3.30.40.10">
    <property type="entry name" value="Zinc/RING finger domain, C3HC4 (zinc finger)"/>
    <property type="match status" value="1"/>
</dbReference>
<feature type="region of interest" description="Disordered" evidence="18">
    <location>
        <begin position="226"/>
        <end position="259"/>
    </location>
</feature>
<dbReference type="Gene3D" id="1.10.10.10">
    <property type="entry name" value="Winged helix-like DNA-binding domain superfamily/Winged helix DNA-binding domain"/>
    <property type="match status" value="1"/>
</dbReference>
<dbReference type="InterPro" id="IPR014857">
    <property type="entry name" value="Nse1_RING_C4HC3-type"/>
</dbReference>
<dbReference type="EMBL" id="QOIP01000010">
    <property type="protein sequence ID" value="RLU17327.1"/>
    <property type="molecule type" value="Genomic_DNA"/>
</dbReference>
<evidence type="ECO:0000256" key="17">
    <source>
        <dbReference type="RuleBase" id="RU368018"/>
    </source>
</evidence>
<keyword evidence="8 17" id="KW-0479">Metal-binding</keyword>
<evidence type="ECO:0000256" key="11">
    <source>
        <dbReference type="ARBA" id="ARBA00022786"/>
    </source>
</evidence>
<evidence type="ECO:0000256" key="8">
    <source>
        <dbReference type="ARBA" id="ARBA00022723"/>
    </source>
</evidence>
<dbReference type="PANTHER" id="PTHR20973">
    <property type="entry name" value="NON-SMC ELEMENT 1-RELATED"/>
    <property type="match status" value="1"/>
</dbReference>
<dbReference type="Pfam" id="PF08746">
    <property type="entry name" value="zf-RING-like"/>
    <property type="match status" value="1"/>
</dbReference>
<dbReference type="PANTHER" id="PTHR20973:SF0">
    <property type="entry name" value="NON-STRUCTURAL MAINTENANCE OF CHROMOSOMES ELEMENT 1 HOMOLOG"/>
    <property type="match status" value="1"/>
</dbReference>
<keyword evidence="12 17" id="KW-0862">Zinc</keyword>
<reference evidence="20" key="2">
    <citation type="submission" date="2018-07" db="EMBL/GenBank/DDBJ databases">
        <authorList>
            <person name="Mckenzie S.K."/>
            <person name="Kronauer D.J.C."/>
        </authorList>
    </citation>
    <scope>NUCLEOTIDE SEQUENCE</scope>
    <source>
        <strain evidence="20">Clonal line C1</strain>
    </source>
</reference>
<evidence type="ECO:0000256" key="3">
    <source>
        <dbReference type="ARBA" id="ARBA00004574"/>
    </source>
</evidence>
<evidence type="ECO:0000313" key="20">
    <source>
        <dbReference type="EMBL" id="RLU17327.1"/>
    </source>
</evidence>
<evidence type="ECO:0000259" key="19">
    <source>
        <dbReference type="Pfam" id="PF08746"/>
    </source>
</evidence>
<reference evidence="20" key="1">
    <citation type="journal article" date="2018" name="Genome Res.">
        <title>The genomic architecture and molecular evolution of ant odorant receptors.</title>
        <authorList>
            <person name="McKenzie S.K."/>
            <person name="Kronauer D.J.C."/>
        </authorList>
    </citation>
    <scope>NUCLEOTIDE SEQUENCE [LARGE SCALE GENOMIC DNA]</scope>
    <source>
        <strain evidence="20">Clonal line C1</strain>
    </source>
</reference>
<dbReference type="GO" id="GO:0000781">
    <property type="term" value="C:chromosome, telomeric region"/>
    <property type="evidence" value="ECO:0007669"/>
    <property type="project" value="UniProtKB-SubCell"/>
</dbReference>
<dbReference type="InterPro" id="IPR013083">
    <property type="entry name" value="Znf_RING/FYVE/PHD"/>
</dbReference>
<organism evidence="20">
    <name type="scientific">Ooceraea biroi</name>
    <name type="common">Clonal raider ant</name>
    <name type="synonym">Cerapachys biroi</name>
    <dbReference type="NCBI Taxonomy" id="2015173"/>
    <lineage>
        <taxon>Eukaryota</taxon>
        <taxon>Metazoa</taxon>
        <taxon>Ecdysozoa</taxon>
        <taxon>Arthropoda</taxon>
        <taxon>Hexapoda</taxon>
        <taxon>Insecta</taxon>
        <taxon>Pterygota</taxon>
        <taxon>Neoptera</taxon>
        <taxon>Endopterygota</taxon>
        <taxon>Hymenoptera</taxon>
        <taxon>Apocrita</taxon>
        <taxon>Aculeata</taxon>
        <taxon>Formicoidea</taxon>
        <taxon>Formicidae</taxon>
        <taxon>Dorylinae</taxon>
        <taxon>Ooceraea</taxon>
    </lineage>
</organism>